<dbReference type="InterPro" id="IPR013830">
    <property type="entry name" value="SGNH_hydro"/>
</dbReference>
<accession>A0A545TR60</accession>
<dbReference type="InterPro" id="IPR036514">
    <property type="entry name" value="SGNH_hydro_sf"/>
</dbReference>
<dbReference type="OrthoDB" id="9786188at2"/>
<organism evidence="2 3">
    <name type="scientific">Denitrobaculum tricleocarpae</name>
    <dbReference type="NCBI Taxonomy" id="2591009"/>
    <lineage>
        <taxon>Bacteria</taxon>
        <taxon>Pseudomonadati</taxon>
        <taxon>Pseudomonadota</taxon>
        <taxon>Alphaproteobacteria</taxon>
        <taxon>Rhodospirillales</taxon>
        <taxon>Rhodospirillaceae</taxon>
        <taxon>Denitrobaculum</taxon>
    </lineage>
</organism>
<proteinExistence type="predicted"/>
<dbReference type="AlphaFoldDB" id="A0A545TR60"/>
<evidence type="ECO:0000313" key="3">
    <source>
        <dbReference type="Proteomes" id="UP000315252"/>
    </source>
</evidence>
<comment type="caution">
    <text evidence="2">The sequence shown here is derived from an EMBL/GenBank/DDBJ whole genome shotgun (WGS) entry which is preliminary data.</text>
</comment>
<gene>
    <name evidence="2" type="ORF">FKG95_13445</name>
</gene>
<reference evidence="2 3" key="1">
    <citation type="submission" date="2019-06" db="EMBL/GenBank/DDBJ databases">
        <title>Whole genome sequence for Rhodospirillaceae sp. R148.</title>
        <authorList>
            <person name="Wang G."/>
        </authorList>
    </citation>
    <scope>NUCLEOTIDE SEQUENCE [LARGE SCALE GENOMIC DNA]</scope>
    <source>
        <strain evidence="2 3">R148</strain>
    </source>
</reference>
<dbReference type="Gene3D" id="3.40.50.1110">
    <property type="entry name" value="SGNH hydrolase"/>
    <property type="match status" value="1"/>
</dbReference>
<dbReference type="Pfam" id="PF13472">
    <property type="entry name" value="Lipase_GDSL_2"/>
    <property type="match status" value="1"/>
</dbReference>
<dbReference type="GO" id="GO:0004622">
    <property type="term" value="F:phosphatidylcholine lysophospholipase activity"/>
    <property type="evidence" value="ECO:0007669"/>
    <property type="project" value="TreeGrafter"/>
</dbReference>
<dbReference type="PANTHER" id="PTHR30383:SF24">
    <property type="entry name" value="THIOESTERASE 1_PROTEASE 1_LYSOPHOSPHOLIPASE L1"/>
    <property type="match status" value="1"/>
</dbReference>
<evidence type="ECO:0000313" key="2">
    <source>
        <dbReference type="EMBL" id="TQV79709.1"/>
    </source>
</evidence>
<dbReference type="SUPFAM" id="SSF52266">
    <property type="entry name" value="SGNH hydrolase"/>
    <property type="match status" value="1"/>
</dbReference>
<feature type="domain" description="SGNH hydrolase-type esterase" evidence="1">
    <location>
        <begin position="2"/>
        <end position="162"/>
    </location>
</feature>
<dbReference type="Proteomes" id="UP000315252">
    <property type="component" value="Unassembled WGS sequence"/>
</dbReference>
<evidence type="ECO:0000259" key="1">
    <source>
        <dbReference type="Pfam" id="PF13472"/>
    </source>
</evidence>
<protein>
    <submittedName>
        <fullName evidence="2">Arylesterase</fullName>
    </submittedName>
</protein>
<keyword evidence="3" id="KW-1185">Reference proteome</keyword>
<dbReference type="RefSeq" id="WP_142896889.1">
    <property type="nucleotide sequence ID" value="NZ_ML660055.1"/>
</dbReference>
<dbReference type="PANTHER" id="PTHR30383">
    <property type="entry name" value="THIOESTERASE 1/PROTEASE 1/LYSOPHOSPHOLIPASE L1"/>
    <property type="match status" value="1"/>
</dbReference>
<sequence length="188" mass="20096">MVFGDSLTHGYGLSAGEPFPDQLEVALRAREQKVTVINSGNSGDTTASGRARVEWALADRPDAVIVELGANDGLRGLDPAQTYENLDAIVKRFKAEGIPVLLAGMLAPRNLGPEYVEEFDSVFPRLAAKHDVPLYPFFLEGVALNPDLNQADGTHPNKEGVAVIVSKILPKVEELLAAARETGARHGG</sequence>
<dbReference type="InterPro" id="IPR051532">
    <property type="entry name" value="Ester_Hydrolysis_Enzymes"/>
</dbReference>
<dbReference type="EMBL" id="VHSH01000004">
    <property type="protein sequence ID" value="TQV79709.1"/>
    <property type="molecule type" value="Genomic_DNA"/>
</dbReference>
<dbReference type="CDD" id="cd01822">
    <property type="entry name" value="Lysophospholipase_L1_like"/>
    <property type="match status" value="1"/>
</dbReference>
<name>A0A545TR60_9PROT</name>